<dbReference type="AlphaFoldDB" id="A0A1D8NCX0"/>
<dbReference type="OrthoDB" id="4082001at2759"/>
<evidence type="ECO:0000259" key="2">
    <source>
        <dbReference type="Pfam" id="PF00456"/>
    </source>
</evidence>
<dbReference type="GO" id="GO:0004802">
    <property type="term" value="F:transketolase activity"/>
    <property type="evidence" value="ECO:0007669"/>
    <property type="project" value="TreeGrafter"/>
</dbReference>
<dbReference type="GO" id="GO:0005829">
    <property type="term" value="C:cytosol"/>
    <property type="evidence" value="ECO:0007669"/>
    <property type="project" value="TreeGrafter"/>
</dbReference>
<organism evidence="3 5">
    <name type="scientific">Yarrowia lipolytica</name>
    <name type="common">Candida lipolytica</name>
    <dbReference type="NCBI Taxonomy" id="4952"/>
    <lineage>
        <taxon>Eukaryota</taxon>
        <taxon>Fungi</taxon>
        <taxon>Dikarya</taxon>
        <taxon>Ascomycota</taxon>
        <taxon>Saccharomycotina</taxon>
        <taxon>Dipodascomycetes</taxon>
        <taxon>Dipodascales</taxon>
        <taxon>Dipodascales incertae sedis</taxon>
        <taxon>Yarrowia</taxon>
    </lineage>
</organism>
<dbReference type="VEuPathDB" id="FungiDB:YALI1_D02625g"/>
<feature type="domain" description="Transketolase N-terminal" evidence="2">
    <location>
        <begin position="30"/>
        <end position="232"/>
    </location>
</feature>
<dbReference type="Gene3D" id="3.40.50.970">
    <property type="match status" value="1"/>
</dbReference>
<feature type="region of interest" description="Disordered" evidence="1">
    <location>
        <begin position="313"/>
        <end position="347"/>
    </location>
</feature>
<dbReference type="Proteomes" id="UP000182444">
    <property type="component" value="Chromosome 1D"/>
</dbReference>
<dbReference type="InterPro" id="IPR029061">
    <property type="entry name" value="THDP-binding"/>
</dbReference>
<protein>
    <submittedName>
        <fullName evidence="4">Thiamine diphosphate-binding protein</fullName>
    </submittedName>
</protein>
<dbReference type="PANTHER" id="PTHR43522:SF2">
    <property type="entry name" value="TRANSKETOLASE 1-RELATED"/>
    <property type="match status" value="1"/>
</dbReference>
<evidence type="ECO:0000313" key="5">
    <source>
        <dbReference type="Proteomes" id="UP000182444"/>
    </source>
</evidence>
<dbReference type="PANTHER" id="PTHR43522">
    <property type="entry name" value="TRANSKETOLASE"/>
    <property type="match status" value="1"/>
</dbReference>
<dbReference type="InterPro" id="IPR005474">
    <property type="entry name" value="Transketolase_N"/>
</dbReference>
<dbReference type="eggNOG" id="KOG0523">
    <property type="taxonomic scope" value="Eukaryota"/>
</dbReference>
<dbReference type="SUPFAM" id="SSF52518">
    <property type="entry name" value="Thiamin diphosphate-binding fold (THDP-binding)"/>
    <property type="match status" value="1"/>
</dbReference>
<dbReference type="EMBL" id="CP017556">
    <property type="protein sequence ID" value="AOW03467.1"/>
    <property type="molecule type" value="Genomic_DNA"/>
</dbReference>
<dbReference type="KEGG" id="yli:2910520"/>
<accession>A0A1D8NCX0</accession>
<evidence type="ECO:0000313" key="3">
    <source>
        <dbReference type="EMBL" id="AOW03467.1"/>
    </source>
</evidence>
<gene>
    <name evidence="4" type="ORF">B0I71DRAFT_85041</name>
    <name evidence="3" type="ORF">YALI1_D02625g</name>
</gene>
<proteinExistence type="predicted"/>
<name>A0A1D8NCX0_YARLL</name>
<dbReference type="VEuPathDB" id="FungiDB:YALI0_D02277g"/>
<reference evidence="3 5" key="1">
    <citation type="journal article" date="2016" name="PLoS ONE">
        <title>Sequence Assembly of Yarrowia lipolytica Strain W29/CLIB89 Shows Transposable Element Diversity.</title>
        <authorList>
            <person name="Magnan C."/>
            <person name="Yu J."/>
            <person name="Chang I."/>
            <person name="Jahn E."/>
            <person name="Kanomata Y."/>
            <person name="Wu J."/>
            <person name="Zeller M."/>
            <person name="Oakes M."/>
            <person name="Baldi P."/>
            <person name="Sandmeyer S."/>
        </authorList>
    </citation>
    <scope>NUCLEOTIDE SEQUENCE [LARGE SCALE GENOMIC DNA]</scope>
    <source>
        <strain evidence="3">CLIB89</strain>
        <strain evidence="5">CLIB89(W29)</strain>
    </source>
</reference>
<dbReference type="Pfam" id="PF00456">
    <property type="entry name" value="Transketolase_N"/>
    <property type="match status" value="1"/>
</dbReference>
<evidence type="ECO:0000313" key="4">
    <source>
        <dbReference type="EMBL" id="RDW24812.1"/>
    </source>
</evidence>
<dbReference type="RefSeq" id="XP_502319.1">
    <property type="nucleotide sequence ID" value="XM_502319.1"/>
</dbReference>
<dbReference type="GO" id="GO:0006098">
    <property type="term" value="P:pentose-phosphate shunt"/>
    <property type="evidence" value="ECO:0007669"/>
    <property type="project" value="TreeGrafter"/>
</dbReference>
<evidence type="ECO:0000313" key="6">
    <source>
        <dbReference type="Proteomes" id="UP000256601"/>
    </source>
</evidence>
<dbReference type="Proteomes" id="UP000256601">
    <property type="component" value="Unassembled WGS sequence"/>
</dbReference>
<sequence length="347" mass="38807">MPPFTLADTTAIQVLMSATQDTRSDFTHKLAPLLHLLYTRFVQCNHMNPMWINGDKILFSCGDMTTIQSHVLRYSGYNVDDRELELSKYGAEAFFNQFQESGNGYKPKVVVGDTGSGFVEAVGVALDTQELAENFNKPNFPLITAKTWVVFDEEAALSSDATKAAEAAVEAELNNLIGILVAASPQTVRFYHMMGWRLLEVVDLSDLAQLEAVIVEALQEPHMPVVVHIRSIERSLESDVSDNTLVDEYHRWGDVPVESDQSVTTSLYTRFAIINASRELAWNHLREGYKAFFPADSAALEEVKRELEECYYDEREQEGGSKEGLTVPLERSSRSTPSRTPRLCAGL</sequence>
<feature type="compositionally biased region" description="Low complexity" evidence="1">
    <location>
        <begin position="334"/>
        <end position="347"/>
    </location>
</feature>
<dbReference type="EMBL" id="KZ859020">
    <property type="protein sequence ID" value="RDW24812.1"/>
    <property type="molecule type" value="Genomic_DNA"/>
</dbReference>
<dbReference type="InterPro" id="IPR033247">
    <property type="entry name" value="Transketolase_fam"/>
</dbReference>
<reference evidence="4 6" key="2">
    <citation type="submission" date="2018-07" db="EMBL/GenBank/DDBJ databases">
        <title>Draft Genome Assemblies for Five Robust Yarrowia lipolytica Strains Exhibiting High Lipid Production and Pentose Sugar Utilization and Sugar Alcohol Secretion from Undetoxified Lignocellulosic Biomass Hydrolysates.</title>
        <authorList>
            <consortium name="DOE Joint Genome Institute"/>
            <person name="Walker C."/>
            <person name="Ryu S."/>
            <person name="Na H."/>
            <person name="Zane M."/>
            <person name="LaButti K."/>
            <person name="Lipzen A."/>
            <person name="Haridas S."/>
            <person name="Barry K."/>
            <person name="Grigoriev I.V."/>
            <person name="Quarterman J."/>
            <person name="Slininger P."/>
            <person name="Dien B."/>
            <person name="Trinh C.T."/>
        </authorList>
    </citation>
    <scope>NUCLEOTIDE SEQUENCE [LARGE SCALE GENOMIC DNA]</scope>
    <source>
        <strain evidence="4 6">YB392</strain>
    </source>
</reference>
<evidence type="ECO:0000256" key="1">
    <source>
        <dbReference type="SAM" id="MobiDB-lite"/>
    </source>
</evidence>
<dbReference type="GeneID" id="2910520"/>
<dbReference type="GO" id="GO:0005634">
    <property type="term" value="C:nucleus"/>
    <property type="evidence" value="ECO:0007669"/>
    <property type="project" value="TreeGrafter"/>
</dbReference>